<dbReference type="EMBL" id="VXIV02002899">
    <property type="protein sequence ID" value="KAF6022122.1"/>
    <property type="molecule type" value="Genomic_DNA"/>
</dbReference>
<evidence type="ECO:0000313" key="2">
    <source>
        <dbReference type="Proteomes" id="UP000593567"/>
    </source>
</evidence>
<protein>
    <submittedName>
        <fullName evidence="1">Uncharacterized protein</fullName>
    </submittedName>
</protein>
<organism evidence="1 2">
    <name type="scientific">Bugula neritina</name>
    <name type="common">Brown bryozoan</name>
    <name type="synonym">Sertularia neritina</name>
    <dbReference type="NCBI Taxonomy" id="10212"/>
    <lineage>
        <taxon>Eukaryota</taxon>
        <taxon>Metazoa</taxon>
        <taxon>Spiralia</taxon>
        <taxon>Lophotrochozoa</taxon>
        <taxon>Bryozoa</taxon>
        <taxon>Gymnolaemata</taxon>
        <taxon>Cheilostomatida</taxon>
        <taxon>Flustrina</taxon>
        <taxon>Buguloidea</taxon>
        <taxon>Bugulidae</taxon>
        <taxon>Bugula</taxon>
    </lineage>
</organism>
<sequence length="94" mass="10779">MKADWLICLPGLPVGDAALSRWFRIHRHSANRIGRTNSVIIYYSHLSLYSLDEQTNMIISNCLLGFNLCIKYKYNILITWICSKGTSKVNDSLK</sequence>
<reference evidence="1" key="1">
    <citation type="submission" date="2020-06" db="EMBL/GenBank/DDBJ databases">
        <title>Draft genome of Bugula neritina, a colonial animal packing powerful symbionts and potential medicines.</title>
        <authorList>
            <person name="Rayko M."/>
        </authorList>
    </citation>
    <scope>NUCLEOTIDE SEQUENCE [LARGE SCALE GENOMIC DNA]</scope>
    <source>
        <strain evidence="1">Kwan_BN1</strain>
    </source>
</reference>
<accession>A0A7J7J7I3</accession>
<keyword evidence="2" id="KW-1185">Reference proteome</keyword>
<dbReference type="Proteomes" id="UP000593567">
    <property type="component" value="Unassembled WGS sequence"/>
</dbReference>
<name>A0A7J7J7I3_BUGNE</name>
<dbReference type="AlphaFoldDB" id="A0A7J7J7I3"/>
<comment type="caution">
    <text evidence="1">The sequence shown here is derived from an EMBL/GenBank/DDBJ whole genome shotgun (WGS) entry which is preliminary data.</text>
</comment>
<proteinExistence type="predicted"/>
<evidence type="ECO:0000313" key="1">
    <source>
        <dbReference type="EMBL" id="KAF6022122.1"/>
    </source>
</evidence>
<gene>
    <name evidence="1" type="ORF">EB796_019571</name>
</gene>